<dbReference type="AlphaFoldDB" id="A0A533I9G9"/>
<protein>
    <recommendedName>
        <fullName evidence="3">DUF1963 domain-containing protein</fullName>
    </recommendedName>
</protein>
<evidence type="ECO:0000313" key="2">
    <source>
        <dbReference type="Proteomes" id="UP000315344"/>
    </source>
</evidence>
<accession>A0A533I9G9</accession>
<gene>
    <name evidence="1" type="ORF">DI616_03025</name>
</gene>
<comment type="caution">
    <text evidence="1">The sequence shown here is derived from an EMBL/GenBank/DDBJ whole genome shotgun (WGS) entry which is preliminary data.</text>
</comment>
<evidence type="ECO:0008006" key="3">
    <source>
        <dbReference type="Google" id="ProtNLM"/>
    </source>
</evidence>
<dbReference type="EMBL" id="VAFL01000002">
    <property type="protein sequence ID" value="TKW68096.1"/>
    <property type="molecule type" value="Genomic_DNA"/>
</dbReference>
<dbReference type="Proteomes" id="UP000315344">
    <property type="component" value="Unassembled WGS sequence"/>
</dbReference>
<reference evidence="1 2" key="1">
    <citation type="journal article" date="2017" name="Nat. Commun.">
        <title>In situ click chemistry generation of cyclooxygenase-2 inhibitors.</title>
        <authorList>
            <person name="Bhardwaj A."/>
            <person name="Kaur J."/>
            <person name="Wuest M."/>
            <person name="Wuest F."/>
        </authorList>
    </citation>
    <scope>NUCLEOTIDE SEQUENCE [LARGE SCALE GENOMIC DNA]</scope>
    <source>
        <strain evidence="1">S2_012_000_R3_94</strain>
    </source>
</reference>
<organism evidence="1 2">
    <name type="scientific">Paracoccus denitrificans</name>
    <dbReference type="NCBI Taxonomy" id="266"/>
    <lineage>
        <taxon>Bacteria</taxon>
        <taxon>Pseudomonadati</taxon>
        <taxon>Pseudomonadota</taxon>
        <taxon>Alphaproteobacteria</taxon>
        <taxon>Rhodobacterales</taxon>
        <taxon>Paracoccaceae</taxon>
        <taxon>Paracoccus</taxon>
    </lineage>
</organism>
<name>A0A533I9G9_PARDE</name>
<sequence>MQPPEKAYDLYVLAESATEPDGQSRHDGWCFGLPPGITPEEWPLDPATGYPLQHGFTLLLPEEFRCHGPDIVAISFFGTAADHNDGGPVTNRAVEAALASKDAPADPALLPFWQAFQRQHPRLHRMQDILYCNYAVILLTRQEFDAPFTRPPAPVNSPRLDDVPPPRWLSEGGAAARNSMNYSPLPQKTDHLGSMAALGGEHAMLADQIANCALLPFNRALKLVPRAQDPNAGKVPMESWASAEDGSGYQSFFYWLNDKPGAENYREHDWAQGHQINHLGGTMRPVQAVPEGIGPFYVEFEEYLGGFNFGGGNAQLDFQNMIFDWACG</sequence>
<evidence type="ECO:0000313" key="1">
    <source>
        <dbReference type="EMBL" id="TKW68096.1"/>
    </source>
</evidence>
<proteinExistence type="predicted"/>